<organism evidence="2 3">
    <name type="scientific">Pantoea dispersa</name>
    <dbReference type="NCBI Taxonomy" id="59814"/>
    <lineage>
        <taxon>Bacteria</taxon>
        <taxon>Pseudomonadati</taxon>
        <taxon>Pseudomonadota</taxon>
        <taxon>Gammaproteobacteria</taxon>
        <taxon>Enterobacterales</taxon>
        <taxon>Erwiniaceae</taxon>
        <taxon>Pantoea</taxon>
    </lineage>
</organism>
<comment type="caution">
    <text evidence="2">The sequence shown here is derived from an EMBL/GenBank/DDBJ whole genome shotgun (WGS) entry which is preliminary data.</text>
</comment>
<protein>
    <submittedName>
        <fullName evidence="2">Conjugal transfer protein</fullName>
    </submittedName>
</protein>
<dbReference type="CDD" id="cd16385">
    <property type="entry name" value="IcmL"/>
    <property type="match status" value="1"/>
</dbReference>
<feature type="transmembrane region" description="Helical" evidence="1">
    <location>
        <begin position="43"/>
        <end position="63"/>
    </location>
</feature>
<proteinExistence type="predicted"/>
<keyword evidence="1" id="KW-0812">Transmembrane</keyword>
<name>A0A8E1RZQ9_9GAMM</name>
<keyword evidence="1" id="KW-0472">Membrane</keyword>
<reference evidence="2 3" key="1">
    <citation type="journal article" date="2016" name="Front. Microbiol.">
        <title>Genomic Resource of Rice Seed Associated Bacteria.</title>
        <authorList>
            <person name="Midha S."/>
            <person name="Bansal K."/>
            <person name="Sharma S."/>
            <person name="Kumar N."/>
            <person name="Patil P.P."/>
            <person name="Chaudhry V."/>
            <person name="Patil P.B."/>
        </authorList>
    </citation>
    <scope>NUCLEOTIDE SEQUENCE [LARGE SCALE GENOMIC DNA]</scope>
    <source>
        <strain evidence="2 3">SA3</strain>
    </source>
</reference>
<evidence type="ECO:0000313" key="2">
    <source>
        <dbReference type="EMBL" id="KTS68341.1"/>
    </source>
</evidence>
<sequence length="222" mass="24769">MPVGAAAAITDPDAYEHAVQAQHERSLGAEFARSCLKKLGWSLTVNVIQGIAICVLVVMYWYAPREYFATEAGRITPVYGTDKPVWSESDVRQFGADTINQAFTLDFVHYRDQITAVSPNFSEEGFAGYNQALTTGSNILSLIRDKRMNLTNTAEPGVITRRGIIGDRYTWEFQYPVTLKLQGQNSSSPPLRYIFTLRIQQADVRKKPRGLEVTQTITNNAG</sequence>
<evidence type="ECO:0000313" key="3">
    <source>
        <dbReference type="Proteomes" id="UP000071979"/>
    </source>
</evidence>
<evidence type="ECO:0000256" key="1">
    <source>
        <dbReference type="SAM" id="Phobius"/>
    </source>
</evidence>
<dbReference type="AlphaFoldDB" id="A0A8E1RZQ9"/>
<gene>
    <name evidence="2" type="ORF">SA3R_08075</name>
</gene>
<keyword evidence="1" id="KW-1133">Transmembrane helix</keyword>
<dbReference type="Pfam" id="PF11393">
    <property type="entry name" value="T4BSS_DotI_IcmL"/>
    <property type="match status" value="1"/>
</dbReference>
<accession>A0A8E1RZQ9</accession>
<dbReference type="InterPro" id="IPR021055">
    <property type="entry name" value="T4BSS_IcmL/DotI"/>
</dbReference>
<dbReference type="Proteomes" id="UP000071979">
    <property type="component" value="Unassembled WGS sequence"/>
</dbReference>
<dbReference type="EMBL" id="LDSE01000015">
    <property type="protein sequence ID" value="KTS68341.1"/>
    <property type="molecule type" value="Genomic_DNA"/>
</dbReference>